<evidence type="ECO:0000313" key="4">
    <source>
        <dbReference type="Proteomes" id="UP000019478"/>
    </source>
</evidence>
<feature type="compositionally biased region" description="Basic and acidic residues" evidence="2">
    <location>
        <begin position="240"/>
        <end position="249"/>
    </location>
</feature>
<dbReference type="InterPro" id="IPR003719">
    <property type="entry name" value="Phenazine_PhzF-like"/>
</dbReference>
<dbReference type="AlphaFoldDB" id="W9XUH6"/>
<dbReference type="GO" id="GO:0016853">
    <property type="term" value="F:isomerase activity"/>
    <property type="evidence" value="ECO:0007669"/>
    <property type="project" value="TreeGrafter"/>
</dbReference>
<evidence type="ECO:0000256" key="1">
    <source>
        <dbReference type="PIRSR" id="PIRSR016184-1"/>
    </source>
</evidence>
<dbReference type="Gene3D" id="3.10.310.10">
    <property type="entry name" value="Diaminopimelate Epimerase, Chain A, domain 1"/>
    <property type="match status" value="2"/>
</dbReference>
<feature type="region of interest" description="Disordered" evidence="2">
    <location>
        <begin position="231"/>
        <end position="268"/>
    </location>
</feature>
<dbReference type="PANTHER" id="PTHR13774:SF32">
    <property type="entry name" value="ANTISENSE-ENHANCING SEQUENCE 1"/>
    <property type="match status" value="1"/>
</dbReference>
<dbReference type="PIRSF" id="PIRSF016184">
    <property type="entry name" value="PhzC_PhzF"/>
    <property type="match status" value="1"/>
</dbReference>
<dbReference type="SUPFAM" id="SSF54506">
    <property type="entry name" value="Diaminopimelate epimerase-like"/>
    <property type="match status" value="1"/>
</dbReference>
<accession>W9XUH6</accession>
<feature type="region of interest" description="Disordered" evidence="2">
    <location>
        <begin position="1"/>
        <end position="21"/>
    </location>
</feature>
<dbReference type="RefSeq" id="XP_007733212.1">
    <property type="nucleotide sequence ID" value="XM_007735022.1"/>
</dbReference>
<evidence type="ECO:0000256" key="2">
    <source>
        <dbReference type="SAM" id="MobiDB-lite"/>
    </source>
</evidence>
<dbReference type="OrthoDB" id="75169at2759"/>
<name>W9XUH6_9EURO</name>
<feature type="active site" evidence="1">
    <location>
        <position position="68"/>
    </location>
</feature>
<reference evidence="3 4" key="1">
    <citation type="submission" date="2013-03" db="EMBL/GenBank/DDBJ databases">
        <title>The Genome Sequence of Capronia epimyces CBS 606.96.</title>
        <authorList>
            <consortium name="The Broad Institute Genomics Platform"/>
            <person name="Cuomo C."/>
            <person name="de Hoog S."/>
            <person name="Gorbushina A."/>
            <person name="Walker B."/>
            <person name="Young S.K."/>
            <person name="Zeng Q."/>
            <person name="Gargeya S."/>
            <person name="Fitzgerald M."/>
            <person name="Haas B."/>
            <person name="Abouelleil A."/>
            <person name="Allen A.W."/>
            <person name="Alvarado L."/>
            <person name="Arachchi H.M."/>
            <person name="Berlin A.M."/>
            <person name="Chapman S.B."/>
            <person name="Gainer-Dewar J."/>
            <person name="Goldberg J."/>
            <person name="Griggs A."/>
            <person name="Gujja S."/>
            <person name="Hansen M."/>
            <person name="Howarth C."/>
            <person name="Imamovic A."/>
            <person name="Ireland A."/>
            <person name="Larimer J."/>
            <person name="McCowan C."/>
            <person name="Murphy C."/>
            <person name="Pearson M."/>
            <person name="Poon T.W."/>
            <person name="Priest M."/>
            <person name="Roberts A."/>
            <person name="Saif S."/>
            <person name="Shea T."/>
            <person name="Sisk P."/>
            <person name="Sykes S."/>
            <person name="Wortman J."/>
            <person name="Nusbaum C."/>
            <person name="Birren B."/>
        </authorList>
    </citation>
    <scope>NUCLEOTIDE SEQUENCE [LARGE SCALE GENOMIC DNA]</scope>
    <source>
        <strain evidence="3 4">CBS 606.96</strain>
    </source>
</reference>
<dbReference type="STRING" id="1182542.W9XUH6"/>
<gene>
    <name evidence="3" type="ORF">A1O3_04894</name>
</gene>
<dbReference type="EMBL" id="AMGY01000004">
    <property type="protein sequence ID" value="EXJ84227.1"/>
    <property type="molecule type" value="Genomic_DNA"/>
</dbReference>
<proteinExistence type="predicted"/>
<dbReference type="GeneID" id="19169012"/>
<protein>
    <recommendedName>
        <fullName evidence="5">Phenazine biosynthesis protein</fullName>
    </recommendedName>
</protein>
<keyword evidence="4" id="KW-1185">Reference proteome</keyword>
<dbReference type="GO" id="GO:0005737">
    <property type="term" value="C:cytoplasm"/>
    <property type="evidence" value="ECO:0007669"/>
    <property type="project" value="TreeGrafter"/>
</dbReference>
<organism evidence="3 4">
    <name type="scientific">Capronia epimyces CBS 606.96</name>
    <dbReference type="NCBI Taxonomy" id="1182542"/>
    <lineage>
        <taxon>Eukaryota</taxon>
        <taxon>Fungi</taxon>
        <taxon>Dikarya</taxon>
        <taxon>Ascomycota</taxon>
        <taxon>Pezizomycotina</taxon>
        <taxon>Eurotiomycetes</taxon>
        <taxon>Chaetothyriomycetidae</taxon>
        <taxon>Chaetothyriales</taxon>
        <taxon>Herpotrichiellaceae</taxon>
        <taxon>Capronia</taxon>
    </lineage>
</organism>
<evidence type="ECO:0000313" key="3">
    <source>
        <dbReference type="EMBL" id="EXJ84227.1"/>
    </source>
</evidence>
<dbReference type="eggNOG" id="KOG3033">
    <property type="taxonomic scope" value="Eukaryota"/>
</dbReference>
<dbReference type="PANTHER" id="PTHR13774">
    <property type="entry name" value="PHENAZINE BIOSYNTHESIS PROTEIN"/>
    <property type="match status" value="1"/>
</dbReference>
<dbReference type="Proteomes" id="UP000019478">
    <property type="component" value="Unassembled WGS sequence"/>
</dbReference>
<comment type="caution">
    <text evidence="3">The sequence shown here is derived from an EMBL/GenBank/DDBJ whole genome shotgun (WGS) entry which is preliminary data.</text>
</comment>
<dbReference type="Pfam" id="PF02567">
    <property type="entry name" value="PhzC-PhzF"/>
    <property type="match status" value="2"/>
</dbReference>
<sequence length="343" mass="36837">MATDTSGTEIPGTQGRPGTPTQLSYVTLDVFTSTRYTGNPLAIIRVPQHVVLSQSQKQRIAREFNLSESVFLHEQMQHDRHDQSVRIDIFTAYAEVPFAGHPTVGTANYLLRLLQDDGLNGVKALQVKAGRFGISLNPAVSGVQISVAHDLHIHASPFADTPFAHHPVVSIVKGMTFILAQLPDLHSLAAQSHNLVGADATYTAKDGLDQGWRDGIVVSYFYVDLGTTTTTTTATTTPSDADRKGHQDVPVRSLRTRSLGSREDPATGSAASALTSYLALQEGKPGRYRYVLTQGVEMGQRSQIFVEVGVKSRDDGPGVEIAQVLLSGSAVQVTKGSLEVPPA</sequence>
<evidence type="ECO:0008006" key="5">
    <source>
        <dbReference type="Google" id="ProtNLM"/>
    </source>
</evidence>
<dbReference type="HOGENOM" id="CLU_048756_1_0_1"/>